<comment type="subcellular location">
    <subcellularLocation>
        <location evidence="1">Cell membrane</location>
        <topology evidence="1">Multi-pass membrane protein</topology>
    </subcellularLocation>
</comment>
<evidence type="ECO:0000256" key="3">
    <source>
        <dbReference type="ARBA" id="ARBA00022692"/>
    </source>
</evidence>
<accession>A0A0C1YDP3</accession>
<keyword evidence="4" id="KW-1133">Transmembrane helix</keyword>
<keyword evidence="2" id="KW-1003">Cell membrane</keyword>
<sequence>MAVSLHADVYIPGQSAIHRWAARPKLLSLLGLMFAIAMVRHLVLLPWVFGVVISLYLWSQLPFTYLCRRLPYPGLFIVAMVGLLPWISGETVLWQGWIFSLRLEGIQMAALIAGRFLAILTTGFVLLGTTPFLTLLEAMRSLGIPTLLTDMTLLTYRYLFDVANQLATMRQAMELRGYGHSRQTLRRHWNWLAALFGSLLLRSYEQSQRVYSAMRLRGYGQQPPRALQRTAGAALTLPTILTLTAAVSVVICELSLASL</sequence>
<dbReference type="NCBIfam" id="TIGR02454">
    <property type="entry name" value="ECF_T_CbiQ"/>
    <property type="match status" value="1"/>
</dbReference>
<evidence type="ECO:0000256" key="5">
    <source>
        <dbReference type="ARBA" id="ARBA00023136"/>
    </source>
</evidence>
<reference evidence="6" key="1">
    <citation type="submission" date="2014-11" db="EMBL/GenBank/DDBJ databases">
        <authorList>
            <person name="Malar M.C."/>
            <person name="Sen D."/>
            <person name="Tripathy S."/>
        </authorList>
    </citation>
    <scope>NUCLEOTIDE SEQUENCE</scope>
    <source>
        <strain evidence="6">BDU141951</strain>
    </source>
</reference>
<dbReference type="InterPro" id="IPR051611">
    <property type="entry name" value="ECF_transporter_component"/>
</dbReference>
<dbReference type="GO" id="GO:0043190">
    <property type="term" value="C:ATP-binding cassette (ABC) transporter complex"/>
    <property type="evidence" value="ECO:0007669"/>
    <property type="project" value="InterPro"/>
</dbReference>
<comment type="caution">
    <text evidence="6">The sequence shown here is derived from an EMBL/GenBank/DDBJ whole genome shotgun (WGS) entry which is preliminary data.</text>
</comment>
<gene>
    <name evidence="6" type="primary">cbiQ</name>
    <name evidence="6" type="ORF">QQ91_001150</name>
</gene>
<keyword evidence="5" id="KW-0472">Membrane</keyword>
<evidence type="ECO:0000256" key="4">
    <source>
        <dbReference type="ARBA" id="ARBA00022989"/>
    </source>
</evidence>
<dbReference type="AlphaFoldDB" id="A0A0C1YDP3"/>
<dbReference type="PANTHER" id="PTHR34857:SF2">
    <property type="entry name" value="SLL0384 PROTEIN"/>
    <property type="match status" value="1"/>
</dbReference>
<evidence type="ECO:0000313" key="6">
    <source>
        <dbReference type="EMBL" id="NEV65721.1"/>
    </source>
</evidence>
<keyword evidence="3" id="KW-0812">Transmembrane</keyword>
<dbReference type="CDD" id="cd16914">
    <property type="entry name" value="EcfT"/>
    <property type="match status" value="1"/>
</dbReference>
<dbReference type="Pfam" id="PF02361">
    <property type="entry name" value="CbiQ"/>
    <property type="match status" value="1"/>
</dbReference>
<organism evidence="6">
    <name type="scientific">Lyngbya confervoides BDU141951</name>
    <dbReference type="NCBI Taxonomy" id="1574623"/>
    <lineage>
        <taxon>Bacteria</taxon>
        <taxon>Bacillati</taxon>
        <taxon>Cyanobacteriota</taxon>
        <taxon>Cyanophyceae</taxon>
        <taxon>Oscillatoriophycideae</taxon>
        <taxon>Oscillatoriales</taxon>
        <taxon>Microcoleaceae</taxon>
        <taxon>Lyngbya</taxon>
    </lineage>
</organism>
<reference evidence="6" key="2">
    <citation type="journal article" date="2015" name="Genome Announc.">
        <title>Draft Genome Sequence of Filamentous Marine Cyanobacterium Lyngbya confervoides Strain BDU141951.</title>
        <authorList>
            <person name="Chandrababunaidu M.M."/>
            <person name="Sen D."/>
            <person name="Tripathy S."/>
        </authorList>
    </citation>
    <scope>NUCLEOTIDE SEQUENCE</scope>
    <source>
        <strain evidence="6">BDU141951</strain>
    </source>
</reference>
<dbReference type="InterPro" id="IPR003339">
    <property type="entry name" value="ABC/ECF_trnsptr_transmembrane"/>
</dbReference>
<evidence type="ECO:0000256" key="2">
    <source>
        <dbReference type="ARBA" id="ARBA00022475"/>
    </source>
</evidence>
<dbReference type="PANTHER" id="PTHR34857">
    <property type="entry name" value="SLL0384 PROTEIN"/>
    <property type="match status" value="1"/>
</dbReference>
<reference evidence="6" key="3">
    <citation type="submission" date="2020-02" db="EMBL/GenBank/DDBJ databases">
        <authorList>
            <person name="Sarangi A.N."/>
            <person name="Ghosh S."/>
            <person name="Mukherjee M."/>
            <person name="Tripathy S."/>
        </authorList>
    </citation>
    <scope>NUCLEOTIDE SEQUENCE</scope>
    <source>
        <strain evidence="6">BDU141951</strain>
    </source>
</reference>
<dbReference type="InterPro" id="IPR012809">
    <property type="entry name" value="ECF_CbiQ"/>
</dbReference>
<evidence type="ECO:0000256" key="1">
    <source>
        <dbReference type="ARBA" id="ARBA00004651"/>
    </source>
</evidence>
<proteinExistence type="predicted"/>
<dbReference type="EMBL" id="JTHE02000002">
    <property type="protein sequence ID" value="NEV65721.1"/>
    <property type="molecule type" value="Genomic_DNA"/>
</dbReference>
<dbReference type="GO" id="GO:0006824">
    <property type="term" value="P:cobalt ion transport"/>
    <property type="evidence" value="ECO:0007669"/>
    <property type="project" value="InterPro"/>
</dbReference>
<protein>
    <submittedName>
        <fullName evidence="6">Cobalt ECF transporter T component CbiQ</fullName>
    </submittedName>
</protein>
<name>A0A0C1YDP3_9CYAN</name>